<dbReference type="InterPro" id="IPR013497">
    <property type="entry name" value="Topo_IA_cen"/>
</dbReference>
<dbReference type="Gene3D" id="1.10.460.10">
    <property type="entry name" value="Topoisomerase I, domain 2"/>
    <property type="match status" value="1"/>
</dbReference>
<protein>
    <recommendedName>
        <fullName evidence="2">Topo IA-type catalytic domain-containing protein</fullName>
    </recommendedName>
</protein>
<dbReference type="GO" id="GO:0003917">
    <property type="term" value="F:DNA topoisomerase type I (single strand cut, ATP-independent) activity"/>
    <property type="evidence" value="ECO:0007669"/>
    <property type="project" value="InterPro"/>
</dbReference>
<dbReference type="AlphaFoldDB" id="A0A645C626"/>
<evidence type="ECO:0000259" key="2">
    <source>
        <dbReference type="PROSITE" id="PS52039"/>
    </source>
</evidence>
<dbReference type="PANTHER" id="PTHR11390:SF21">
    <property type="entry name" value="DNA TOPOISOMERASE 3-ALPHA"/>
    <property type="match status" value="1"/>
</dbReference>
<comment type="caution">
    <text evidence="3">The sequence shown here is derived from an EMBL/GenBank/DDBJ whole genome shotgun (WGS) entry which is preliminary data.</text>
</comment>
<evidence type="ECO:0000313" key="3">
    <source>
        <dbReference type="EMBL" id="MPM73099.1"/>
    </source>
</evidence>
<organism evidence="3">
    <name type="scientific">bioreactor metagenome</name>
    <dbReference type="NCBI Taxonomy" id="1076179"/>
    <lineage>
        <taxon>unclassified sequences</taxon>
        <taxon>metagenomes</taxon>
        <taxon>ecological metagenomes</taxon>
    </lineage>
</organism>
<proteinExistence type="predicted"/>
<keyword evidence="1" id="KW-0413">Isomerase</keyword>
<dbReference type="EMBL" id="VSSQ01025149">
    <property type="protein sequence ID" value="MPM73099.1"/>
    <property type="molecule type" value="Genomic_DNA"/>
</dbReference>
<dbReference type="InterPro" id="IPR000380">
    <property type="entry name" value="Topo_IA"/>
</dbReference>
<dbReference type="InterPro" id="IPR013825">
    <property type="entry name" value="Topo_IA_cen_sub2"/>
</dbReference>
<dbReference type="GO" id="GO:0006281">
    <property type="term" value="P:DNA repair"/>
    <property type="evidence" value="ECO:0007669"/>
    <property type="project" value="TreeGrafter"/>
</dbReference>
<feature type="domain" description="Topo IA-type catalytic" evidence="2">
    <location>
        <begin position="1"/>
        <end position="186"/>
    </location>
</feature>
<dbReference type="PANTHER" id="PTHR11390">
    <property type="entry name" value="PROKARYOTIC DNA TOPOISOMERASE"/>
    <property type="match status" value="1"/>
</dbReference>
<name>A0A645C626_9ZZZZ</name>
<dbReference type="Pfam" id="PF01131">
    <property type="entry name" value="Topoisom_bac"/>
    <property type="match status" value="1"/>
</dbReference>
<dbReference type="Gene3D" id="2.70.20.10">
    <property type="entry name" value="Topoisomerase I, domain 3"/>
    <property type="match status" value="1"/>
</dbReference>
<dbReference type="GO" id="GO:0006310">
    <property type="term" value="P:DNA recombination"/>
    <property type="evidence" value="ECO:0007669"/>
    <property type="project" value="TreeGrafter"/>
</dbReference>
<dbReference type="GO" id="GO:0003677">
    <property type="term" value="F:DNA binding"/>
    <property type="evidence" value="ECO:0007669"/>
    <property type="project" value="InterPro"/>
</dbReference>
<dbReference type="InterPro" id="IPR013824">
    <property type="entry name" value="Topo_IA_cen_sub1"/>
</dbReference>
<dbReference type="GO" id="GO:0006265">
    <property type="term" value="P:DNA topological change"/>
    <property type="evidence" value="ECO:0007669"/>
    <property type="project" value="InterPro"/>
</dbReference>
<sequence>MQISVGDELIYLTGESIINEGYLKIEPEKINNKLPNLTEYQEFDVKFIVIEKKTTIPKKVTESELANFLKNPFKNTKSDEEIEGMNEENDTDDYKSILNGIEIGTEATRTGIIENAKLYKYITQDKQYFSIEPKGILLIELLDKLKIDLYKEKTVVFSMIQKQVYKGTKKIDDVIAAVSDELNTIINRENIEVNNLIENSKAFNFSNYKDGCKFALWKE</sequence>
<dbReference type="SUPFAM" id="SSF56712">
    <property type="entry name" value="Prokaryotic type I DNA topoisomerase"/>
    <property type="match status" value="1"/>
</dbReference>
<dbReference type="PROSITE" id="PS52039">
    <property type="entry name" value="TOPO_IA_2"/>
    <property type="match status" value="1"/>
</dbReference>
<accession>A0A645C626</accession>
<reference evidence="3" key="1">
    <citation type="submission" date="2019-08" db="EMBL/GenBank/DDBJ databases">
        <authorList>
            <person name="Kucharzyk K."/>
            <person name="Murdoch R.W."/>
            <person name="Higgins S."/>
            <person name="Loffler F."/>
        </authorList>
    </citation>
    <scope>NUCLEOTIDE SEQUENCE</scope>
</reference>
<evidence type="ECO:0000256" key="1">
    <source>
        <dbReference type="ARBA" id="ARBA00023235"/>
    </source>
</evidence>
<gene>
    <name evidence="3" type="ORF">SDC9_120075</name>
</gene>
<dbReference type="InterPro" id="IPR023405">
    <property type="entry name" value="Topo_IA_core_domain"/>
</dbReference>